<dbReference type="Proteomes" id="UP000479190">
    <property type="component" value="Unassembled WGS sequence"/>
</dbReference>
<sequence>MFFQRAIEGCTIYKFYSVGDAAEQGDKKRRKGTGLAVDICKTTRERKQRHTEPCWHYTLQRKTCTSNVCAERVTFALSDSLDAAHAVVSIYCQTYTQSRARVRVIPHIVAREHQEFFGGKKLAPADANMTHQRVLRTAHALKLMYERKKCKIYWLMLLFRSRDTASATAAAAAAAASLRLGVISTAHKSSRGSCAAEAATAAAAAFSEGALHSSSNSDGTSSTLNSLFGLRIYIQVLRAIRIHIREGVIPRAAAGWNGASSRASHTSDMCSPREDNVRCNVRSFRSQKQQQQQRQRRHSWLAVQVQLP</sequence>
<evidence type="ECO:0000313" key="2">
    <source>
        <dbReference type="Proteomes" id="UP000479190"/>
    </source>
</evidence>
<accession>A0A6H5J9V5</accession>
<reference evidence="1 2" key="1">
    <citation type="submission" date="2020-02" db="EMBL/GenBank/DDBJ databases">
        <authorList>
            <person name="Ferguson B K."/>
        </authorList>
    </citation>
    <scope>NUCLEOTIDE SEQUENCE [LARGE SCALE GENOMIC DNA]</scope>
</reference>
<dbReference type="EMBL" id="CADCXV010001527">
    <property type="protein sequence ID" value="CAB0045081.1"/>
    <property type="molecule type" value="Genomic_DNA"/>
</dbReference>
<gene>
    <name evidence="1" type="ORF">TBRA_LOCUS16627</name>
</gene>
<proteinExistence type="predicted"/>
<protein>
    <submittedName>
        <fullName evidence="1">Uncharacterized protein</fullName>
    </submittedName>
</protein>
<dbReference type="AlphaFoldDB" id="A0A6H5J9V5"/>
<evidence type="ECO:0000313" key="1">
    <source>
        <dbReference type="EMBL" id="CAB0045081.1"/>
    </source>
</evidence>
<keyword evidence="2" id="KW-1185">Reference proteome</keyword>
<name>A0A6H5J9V5_9HYME</name>
<organism evidence="1 2">
    <name type="scientific">Trichogramma brassicae</name>
    <dbReference type="NCBI Taxonomy" id="86971"/>
    <lineage>
        <taxon>Eukaryota</taxon>
        <taxon>Metazoa</taxon>
        <taxon>Ecdysozoa</taxon>
        <taxon>Arthropoda</taxon>
        <taxon>Hexapoda</taxon>
        <taxon>Insecta</taxon>
        <taxon>Pterygota</taxon>
        <taxon>Neoptera</taxon>
        <taxon>Endopterygota</taxon>
        <taxon>Hymenoptera</taxon>
        <taxon>Apocrita</taxon>
        <taxon>Proctotrupomorpha</taxon>
        <taxon>Chalcidoidea</taxon>
        <taxon>Trichogrammatidae</taxon>
        <taxon>Trichogramma</taxon>
    </lineage>
</organism>